<keyword evidence="3" id="KW-1185">Reference proteome</keyword>
<evidence type="ECO:0000313" key="2">
    <source>
        <dbReference type="EMBL" id="GEO22112.1"/>
    </source>
</evidence>
<dbReference type="InterPro" id="IPR025164">
    <property type="entry name" value="Toastrack_DUF4097"/>
</dbReference>
<feature type="domain" description="DUF4097" evidence="1">
    <location>
        <begin position="33"/>
        <end position="283"/>
    </location>
</feature>
<name>A0A512CD38_9BACT</name>
<accession>A0A512CD38</accession>
<gene>
    <name evidence="2" type="ORF">CQA01_26460</name>
</gene>
<evidence type="ECO:0000259" key="1">
    <source>
        <dbReference type="Pfam" id="PF13349"/>
    </source>
</evidence>
<dbReference type="Pfam" id="PF13349">
    <property type="entry name" value="DUF4097"/>
    <property type="match status" value="1"/>
</dbReference>
<reference evidence="2 3" key="1">
    <citation type="submission" date="2019-07" db="EMBL/GenBank/DDBJ databases">
        <title>Whole genome shotgun sequence of Cyclobacterium qasimii NBRC 106168.</title>
        <authorList>
            <person name="Hosoyama A."/>
            <person name="Uohara A."/>
            <person name="Ohji S."/>
            <person name="Ichikawa N."/>
        </authorList>
    </citation>
    <scope>NUCLEOTIDE SEQUENCE [LARGE SCALE GENOMIC DNA]</scope>
    <source>
        <strain evidence="2 3">NBRC 106168</strain>
    </source>
</reference>
<protein>
    <recommendedName>
        <fullName evidence="1">DUF4097 domain-containing protein</fullName>
    </recommendedName>
</protein>
<dbReference type="AlphaFoldDB" id="A0A512CD38"/>
<evidence type="ECO:0000313" key="3">
    <source>
        <dbReference type="Proteomes" id="UP000321301"/>
    </source>
</evidence>
<dbReference type="Proteomes" id="UP000321301">
    <property type="component" value="Unassembled WGS sequence"/>
</dbReference>
<comment type="caution">
    <text evidence="2">The sequence shown here is derived from an EMBL/GenBank/DDBJ whole genome shotgun (WGS) entry which is preliminary data.</text>
</comment>
<organism evidence="2 3">
    <name type="scientific">Cyclobacterium qasimii</name>
    <dbReference type="NCBI Taxonomy" id="1350429"/>
    <lineage>
        <taxon>Bacteria</taxon>
        <taxon>Pseudomonadati</taxon>
        <taxon>Bacteroidota</taxon>
        <taxon>Cytophagia</taxon>
        <taxon>Cytophagales</taxon>
        <taxon>Cyclobacteriaceae</taxon>
        <taxon>Cyclobacterium</taxon>
    </lineage>
</organism>
<proteinExistence type="predicted"/>
<sequence>METITDMENSYDGITKVNVNGGSLEISYIGGEDRKAVNIEAFVEASDTEMEGVIVRRVGDELNVNFESGSNGSFFSAINVEGYISLTGPVDMAVNINNSSGTLEVINVTNDDIVLNGSSGKIVGRNLKSPDLKVKISSGKLELKNIEGGLNMEVSSGMGTLEGMKGDVKFKGSSGMVVLSNIDGLLSGSMSSGKADLNRVSRLGEISLSSGMLEASKCGIGAETNLSASSGYMTVNTTSSLKNFNFDFKVGSGRLNIGDQSSSDDMYVNNDADVTIKGRIQSGKMVISE</sequence>
<dbReference type="EMBL" id="BJYV01000013">
    <property type="protein sequence ID" value="GEO22112.1"/>
    <property type="molecule type" value="Genomic_DNA"/>
</dbReference>